<dbReference type="GeneID" id="98636884"/>
<dbReference type="RefSeq" id="WP_073301118.1">
    <property type="nucleotide sequence ID" value="NZ_FQXA01000004.1"/>
</dbReference>
<dbReference type="NCBIfam" id="NF041282">
    <property type="entry name" value="TnpC_regulator"/>
    <property type="match status" value="1"/>
</dbReference>
<reference evidence="1 2" key="1">
    <citation type="submission" date="2016-11" db="EMBL/GenBank/DDBJ databases">
        <authorList>
            <person name="Jaros S."/>
            <person name="Januszkiewicz K."/>
            <person name="Wedrychowicz H."/>
        </authorList>
    </citation>
    <scope>NUCLEOTIDE SEQUENCE [LARGE SCALE GENOMIC DNA]</scope>
    <source>
        <strain evidence="1 2">DSM 18231</strain>
    </source>
</reference>
<evidence type="ECO:0000313" key="2">
    <source>
        <dbReference type="Proteomes" id="UP000184000"/>
    </source>
</evidence>
<proteinExistence type="predicted"/>
<protein>
    <recommendedName>
        <fullName evidence="3">Transposase</fullName>
    </recommendedName>
</protein>
<dbReference type="EMBL" id="FQXA01000004">
    <property type="protein sequence ID" value="SHH11669.1"/>
    <property type="molecule type" value="Genomic_DNA"/>
</dbReference>
<gene>
    <name evidence="1" type="ORF">SAMN02744645_2527</name>
</gene>
<sequence>MINVPPPSFRVTPYGEVDAVALENLRAAFDTSQLLWLADRLDACLLELGGATAIRDELLRLHAMALTIVEGIALTVPAENACIWAEAESLQMDLEALVSWARTAQLLLAPLINLAPIHEA</sequence>
<organism evidence="1 2">
    <name type="scientific">Stutzerimonas xanthomarina DSM 18231</name>
    <dbReference type="NCBI Taxonomy" id="1403346"/>
    <lineage>
        <taxon>Bacteria</taxon>
        <taxon>Pseudomonadati</taxon>
        <taxon>Pseudomonadota</taxon>
        <taxon>Gammaproteobacteria</taxon>
        <taxon>Pseudomonadales</taxon>
        <taxon>Pseudomonadaceae</taxon>
        <taxon>Stutzerimonas</taxon>
    </lineage>
</organism>
<dbReference type="Proteomes" id="UP000184000">
    <property type="component" value="Unassembled WGS sequence"/>
</dbReference>
<evidence type="ECO:0008006" key="3">
    <source>
        <dbReference type="Google" id="ProtNLM"/>
    </source>
</evidence>
<evidence type="ECO:0000313" key="1">
    <source>
        <dbReference type="EMBL" id="SHH11669.1"/>
    </source>
</evidence>
<accession>A0A1M5QD59</accession>
<dbReference type="AlphaFoldDB" id="A0A1M5QD59"/>
<name>A0A1M5QD59_9GAMM</name>
<dbReference type="InterPro" id="IPR049837">
    <property type="entry name" value="TnpC_reg-like"/>
</dbReference>